<accession>A0A3M6TUE2</accession>
<evidence type="ECO:0000313" key="2">
    <source>
        <dbReference type="EMBL" id="RMX45032.1"/>
    </source>
</evidence>
<dbReference type="AlphaFoldDB" id="A0A3M6TUE2"/>
<dbReference type="EMBL" id="RCHS01002905">
    <property type="protein sequence ID" value="RMX45032.1"/>
    <property type="molecule type" value="Genomic_DNA"/>
</dbReference>
<comment type="caution">
    <text evidence="2">The sequence shown here is derived from an EMBL/GenBank/DDBJ whole genome shotgun (WGS) entry which is preliminary data.</text>
</comment>
<proteinExistence type="predicted"/>
<feature type="region of interest" description="Disordered" evidence="1">
    <location>
        <begin position="1"/>
        <end position="42"/>
    </location>
</feature>
<evidence type="ECO:0000256" key="1">
    <source>
        <dbReference type="SAM" id="MobiDB-lite"/>
    </source>
</evidence>
<organism evidence="2 3">
    <name type="scientific">Pocillopora damicornis</name>
    <name type="common">Cauliflower coral</name>
    <name type="synonym">Millepora damicornis</name>
    <dbReference type="NCBI Taxonomy" id="46731"/>
    <lineage>
        <taxon>Eukaryota</taxon>
        <taxon>Metazoa</taxon>
        <taxon>Cnidaria</taxon>
        <taxon>Anthozoa</taxon>
        <taxon>Hexacorallia</taxon>
        <taxon>Scleractinia</taxon>
        <taxon>Astrocoeniina</taxon>
        <taxon>Pocilloporidae</taxon>
        <taxon>Pocillopora</taxon>
    </lineage>
</organism>
<name>A0A3M6TUE2_POCDA</name>
<dbReference type="Proteomes" id="UP000275408">
    <property type="component" value="Unassembled WGS sequence"/>
</dbReference>
<feature type="compositionally biased region" description="Polar residues" evidence="1">
    <location>
        <begin position="24"/>
        <end position="42"/>
    </location>
</feature>
<reference evidence="2 3" key="1">
    <citation type="journal article" date="2018" name="Sci. Rep.">
        <title>Comparative analysis of the Pocillopora damicornis genome highlights role of immune system in coral evolution.</title>
        <authorList>
            <person name="Cunning R."/>
            <person name="Bay R.A."/>
            <person name="Gillette P."/>
            <person name="Baker A.C."/>
            <person name="Traylor-Knowles N."/>
        </authorList>
    </citation>
    <scope>NUCLEOTIDE SEQUENCE [LARGE SCALE GENOMIC DNA]</scope>
    <source>
        <strain evidence="2">RSMAS</strain>
        <tissue evidence="2">Whole animal</tissue>
    </source>
</reference>
<evidence type="ECO:0000313" key="3">
    <source>
        <dbReference type="Proteomes" id="UP000275408"/>
    </source>
</evidence>
<gene>
    <name evidence="2" type="ORF">pdam_00011471</name>
</gene>
<keyword evidence="3" id="KW-1185">Reference proteome</keyword>
<protein>
    <submittedName>
        <fullName evidence="2">Uncharacterized protein</fullName>
    </submittedName>
</protein>
<sequence length="318" mass="36854">MAYRNPTGKEPTNQTRLPRITKKIGNTQNPVSSESAEDNSPLSFLRLPQIGKRFTGQSNAESCLHGEQTFKSYEIANVNMKYRTVGRATRHHITSSIERKKDSEEVTRSDETYARSKAFTVEGNRFDNHSVRGEMVKGTLGGENSLKKPIHLLRRRLRPGRAYQGSCSQILHDELLTFDQNMDLLRTCTERDNIVEVRDFSGKRIDVNKTGDSDITSYIAMFEVERRTTESFTDDNNKLLNCTAKEQTSSEEETNERVRGRYYEALDHHFFHYYRKTHPKRRMAICEEIERTIVVNDLALSCFREHLSLQDVMNTWML</sequence>